<evidence type="ECO:0000313" key="1">
    <source>
        <dbReference type="EMBL" id="CAB4149274.1"/>
    </source>
</evidence>
<proteinExistence type="predicted"/>
<protein>
    <submittedName>
        <fullName evidence="2">Uncharacterized protein</fullName>
    </submittedName>
</protein>
<name>A0A6J5QZ17_9CAUD</name>
<sequence length="105" mass="11752">MYVHKECPTPAARNWDGALDGIYLNGSSPVSFNPSEFSKREFVADSDYHVGGVVDTINCLDCDGVIEYVSEVLGEENTGKELWLVERRLKEGYYPTIEWLDTDGA</sequence>
<gene>
    <name evidence="2" type="ORF">UFOVP1191_10</name>
    <name evidence="3" type="ORF">UFOVP1252_49</name>
    <name evidence="1" type="ORF">UFOVP529_72</name>
</gene>
<dbReference type="EMBL" id="LR797211">
    <property type="protein sequence ID" value="CAB4194415.1"/>
    <property type="molecule type" value="Genomic_DNA"/>
</dbReference>
<organism evidence="2">
    <name type="scientific">uncultured Caudovirales phage</name>
    <dbReference type="NCBI Taxonomy" id="2100421"/>
    <lineage>
        <taxon>Viruses</taxon>
        <taxon>Duplodnaviria</taxon>
        <taxon>Heunggongvirae</taxon>
        <taxon>Uroviricota</taxon>
        <taxon>Caudoviricetes</taxon>
        <taxon>Peduoviridae</taxon>
        <taxon>Maltschvirus</taxon>
        <taxon>Maltschvirus maltsch</taxon>
    </lineage>
</organism>
<dbReference type="EMBL" id="LR796510">
    <property type="protein sequence ID" value="CAB4149274.1"/>
    <property type="molecule type" value="Genomic_DNA"/>
</dbReference>
<dbReference type="EMBL" id="LR797158">
    <property type="protein sequence ID" value="CAB4189683.1"/>
    <property type="molecule type" value="Genomic_DNA"/>
</dbReference>
<reference evidence="2" key="1">
    <citation type="submission" date="2020-05" db="EMBL/GenBank/DDBJ databases">
        <authorList>
            <person name="Chiriac C."/>
            <person name="Salcher M."/>
            <person name="Ghai R."/>
            <person name="Kavagutti S V."/>
        </authorList>
    </citation>
    <scope>NUCLEOTIDE SEQUENCE</scope>
</reference>
<accession>A0A6J5QZ17</accession>
<evidence type="ECO:0000313" key="2">
    <source>
        <dbReference type="EMBL" id="CAB4189683.1"/>
    </source>
</evidence>
<evidence type="ECO:0000313" key="3">
    <source>
        <dbReference type="EMBL" id="CAB4194415.1"/>
    </source>
</evidence>